<gene>
    <name evidence="2" type="ORF">GTP23_08205</name>
</gene>
<dbReference type="PANTHER" id="PTHR13061">
    <property type="entry name" value="DYNACTIN SUBUNIT P25"/>
    <property type="match status" value="1"/>
</dbReference>
<feature type="transmembrane region" description="Helical" evidence="1">
    <location>
        <begin position="82"/>
        <end position="98"/>
    </location>
</feature>
<evidence type="ECO:0000256" key="1">
    <source>
        <dbReference type="SAM" id="Phobius"/>
    </source>
</evidence>
<dbReference type="RefSeq" id="WP_161034754.1">
    <property type="nucleotide sequence ID" value="NZ_WWCL01000002.1"/>
</dbReference>
<dbReference type="InterPro" id="IPR050484">
    <property type="entry name" value="Transf_Hexapept/Carb_Anhydrase"/>
</dbReference>
<keyword evidence="1" id="KW-1133">Transmembrane helix</keyword>
<dbReference type="GO" id="GO:0016746">
    <property type="term" value="F:acyltransferase activity"/>
    <property type="evidence" value="ECO:0007669"/>
    <property type="project" value="UniProtKB-KW"/>
</dbReference>
<keyword evidence="1" id="KW-0472">Membrane</keyword>
<keyword evidence="1" id="KW-0812">Transmembrane</keyword>
<organism evidence="2 3">
    <name type="scientific">Duganella fentianensis</name>
    <dbReference type="NCBI Taxonomy" id="2692177"/>
    <lineage>
        <taxon>Bacteria</taxon>
        <taxon>Pseudomonadati</taxon>
        <taxon>Pseudomonadota</taxon>
        <taxon>Betaproteobacteria</taxon>
        <taxon>Burkholderiales</taxon>
        <taxon>Oxalobacteraceae</taxon>
        <taxon>Telluria group</taxon>
        <taxon>Duganella</taxon>
    </lineage>
</organism>
<dbReference type="InterPro" id="IPR011004">
    <property type="entry name" value="Trimer_LpxA-like_sf"/>
</dbReference>
<reference evidence="2" key="1">
    <citation type="submission" date="2019-12" db="EMBL/GenBank/DDBJ databases">
        <title>Novel species isolated from a subtropical stream in China.</title>
        <authorList>
            <person name="Lu H."/>
        </authorList>
    </citation>
    <scope>NUCLEOTIDE SEQUENCE [LARGE SCALE GENOMIC DNA]</scope>
    <source>
        <strain evidence="2">FT93W</strain>
    </source>
</reference>
<dbReference type="Proteomes" id="UP000444316">
    <property type="component" value="Unassembled WGS sequence"/>
</dbReference>
<keyword evidence="2" id="KW-0808">Transferase</keyword>
<protein>
    <submittedName>
        <fullName evidence="2">Acyltransferase</fullName>
    </submittedName>
</protein>
<comment type="caution">
    <text evidence="2">The sequence shown here is derived from an EMBL/GenBank/DDBJ whole genome shotgun (WGS) entry which is preliminary data.</text>
</comment>
<dbReference type="EMBL" id="WWCL01000002">
    <property type="protein sequence ID" value="MYN45048.1"/>
    <property type="molecule type" value="Genomic_DNA"/>
</dbReference>
<dbReference type="Pfam" id="PF00132">
    <property type="entry name" value="Hexapep"/>
    <property type="match status" value="1"/>
</dbReference>
<dbReference type="InterPro" id="IPR001451">
    <property type="entry name" value="Hexapep"/>
</dbReference>
<keyword evidence="2" id="KW-0012">Acyltransferase</keyword>
<proteinExistence type="predicted"/>
<keyword evidence="3" id="KW-1185">Reference proteome</keyword>
<dbReference type="AlphaFoldDB" id="A0A845I2U4"/>
<evidence type="ECO:0000313" key="2">
    <source>
        <dbReference type="EMBL" id="MYN45048.1"/>
    </source>
</evidence>
<feature type="transmembrane region" description="Helical" evidence="1">
    <location>
        <begin position="40"/>
        <end position="62"/>
    </location>
</feature>
<dbReference type="SUPFAM" id="SSF51161">
    <property type="entry name" value="Trimeric LpxA-like enzymes"/>
    <property type="match status" value="1"/>
</dbReference>
<name>A0A845I2U4_9BURK</name>
<dbReference type="Gene3D" id="2.160.10.10">
    <property type="entry name" value="Hexapeptide repeat proteins"/>
    <property type="match status" value="1"/>
</dbReference>
<evidence type="ECO:0000313" key="3">
    <source>
        <dbReference type="Proteomes" id="UP000444316"/>
    </source>
</evidence>
<sequence>MRAIRGSQIVLFLLLLALILVLALLTTALLDGAPLGDFRALVLVSGVVLLVYLYAILIYRALLYAAPLKEGIVAEHTQEETIANLNILFYLLLFNSLIRTHFIPVPLLRLLYLALGARLGSNTYCAGVMLDPPLTRIGSNSIVGHDAVIFAHVIEGDKLELRAVQIGDNVTIGATAVIMAGVRIGDRSIISAGAVVTKDSQIGADEVWGGIPAKRLRSLKS</sequence>
<accession>A0A845I2U4</accession>
<dbReference type="PANTHER" id="PTHR13061:SF29">
    <property type="entry name" value="GAMMA CARBONIC ANHYDRASE-LIKE 1, MITOCHONDRIAL-RELATED"/>
    <property type="match status" value="1"/>
</dbReference>